<feature type="non-terminal residue" evidence="2">
    <location>
        <position position="1"/>
    </location>
</feature>
<accession>A0A3L8S1Z3</accession>
<evidence type="ECO:0000313" key="2">
    <source>
        <dbReference type="EMBL" id="RLV94409.1"/>
    </source>
</evidence>
<gene>
    <name evidence="2" type="ORF">DV515_00013167</name>
</gene>
<dbReference type="EMBL" id="QUSF01000085">
    <property type="protein sequence ID" value="RLV94409.1"/>
    <property type="molecule type" value="Genomic_DNA"/>
</dbReference>
<feature type="region of interest" description="Disordered" evidence="1">
    <location>
        <begin position="1"/>
        <end position="104"/>
    </location>
</feature>
<protein>
    <submittedName>
        <fullName evidence="2">Uncharacterized protein</fullName>
    </submittedName>
</protein>
<comment type="caution">
    <text evidence="2">The sequence shown here is derived from an EMBL/GenBank/DDBJ whole genome shotgun (WGS) entry which is preliminary data.</text>
</comment>
<feature type="compositionally biased region" description="Low complexity" evidence="1">
    <location>
        <begin position="1"/>
        <end position="37"/>
    </location>
</feature>
<dbReference type="Proteomes" id="UP000276834">
    <property type="component" value="Unassembled WGS sequence"/>
</dbReference>
<name>A0A3L8S1Z3_CHLGU</name>
<proteinExistence type="predicted"/>
<evidence type="ECO:0000313" key="3">
    <source>
        <dbReference type="Proteomes" id="UP000276834"/>
    </source>
</evidence>
<feature type="compositionally biased region" description="Low complexity" evidence="1">
    <location>
        <begin position="51"/>
        <end position="79"/>
    </location>
</feature>
<keyword evidence="3" id="KW-1185">Reference proteome</keyword>
<organism evidence="2 3">
    <name type="scientific">Chloebia gouldiae</name>
    <name type="common">Gouldian finch</name>
    <name type="synonym">Erythrura gouldiae</name>
    <dbReference type="NCBI Taxonomy" id="44316"/>
    <lineage>
        <taxon>Eukaryota</taxon>
        <taxon>Metazoa</taxon>
        <taxon>Chordata</taxon>
        <taxon>Craniata</taxon>
        <taxon>Vertebrata</taxon>
        <taxon>Euteleostomi</taxon>
        <taxon>Archelosauria</taxon>
        <taxon>Archosauria</taxon>
        <taxon>Dinosauria</taxon>
        <taxon>Saurischia</taxon>
        <taxon>Theropoda</taxon>
        <taxon>Coelurosauria</taxon>
        <taxon>Aves</taxon>
        <taxon>Neognathae</taxon>
        <taxon>Neoaves</taxon>
        <taxon>Telluraves</taxon>
        <taxon>Australaves</taxon>
        <taxon>Passeriformes</taxon>
        <taxon>Passeroidea</taxon>
        <taxon>Passeridae</taxon>
        <taxon>Chloebia</taxon>
    </lineage>
</organism>
<evidence type="ECO:0000256" key="1">
    <source>
        <dbReference type="SAM" id="MobiDB-lite"/>
    </source>
</evidence>
<sequence>PAQQQLRLGPQPRLRPGRQRQQAGSGLAAGQQRQAAGVAGGAPAGRRQEAAEQAAAGGGRQSAVLQQRQPQQLRAAAQRGEAEQRLRLRAPQPPPEGLPELGTGTEPVVEVLEIPGPLQSPVQGEAVPVAHQGGAGHGQERRQLLHVAQHGVHGAVGAGPQPRRDGAPASVAEPRVNPAGAVTPLPTTQRTRGEATPEQSRTRAPTQLGYRFFPSILISLAVFPQNVQVSTLLAASSHVPCAPAPQGCSSGIQVLGLGGLGAAGYISGRLPALWHSPGHWNTSGDGRVAW</sequence>
<feature type="region of interest" description="Disordered" evidence="1">
    <location>
        <begin position="154"/>
        <end position="202"/>
    </location>
</feature>
<dbReference type="AlphaFoldDB" id="A0A3L8S1Z3"/>
<reference evidence="2 3" key="1">
    <citation type="journal article" date="2018" name="Proc. R. Soc. B">
        <title>A non-coding region near Follistatin controls head colour polymorphism in the Gouldian finch.</title>
        <authorList>
            <person name="Toomey M.B."/>
            <person name="Marques C.I."/>
            <person name="Andrade P."/>
            <person name="Araujo P.M."/>
            <person name="Sabatino S."/>
            <person name="Gazda M.A."/>
            <person name="Afonso S."/>
            <person name="Lopes R.J."/>
            <person name="Corbo J.C."/>
            <person name="Carneiro M."/>
        </authorList>
    </citation>
    <scope>NUCLEOTIDE SEQUENCE [LARGE SCALE GENOMIC DNA]</scope>
    <source>
        <strain evidence="2">Red01</strain>
        <tissue evidence="2">Muscle</tissue>
    </source>
</reference>